<evidence type="ECO:0000313" key="2">
    <source>
        <dbReference type="Proteomes" id="UP000252517"/>
    </source>
</evidence>
<reference evidence="1 2" key="1">
    <citation type="submission" date="2014-07" db="EMBL/GenBank/DDBJ databases">
        <title>Draft genome sequence of Thalassospira profundimaris S25-3-2.</title>
        <authorList>
            <person name="Lai Q."/>
            <person name="Shao Z."/>
        </authorList>
    </citation>
    <scope>NUCLEOTIDE SEQUENCE [LARGE SCALE GENOMIC DNA]</scope>
    <source>
        <strain evidence="1 2">S25-3-2</strain>
    </source>
</reference>
<protein>
    <submittedName>
        <fullName evidence="1">Uncharacterized protein</fullName>
    </submittedName>
</protein>
<sequence length="75" mass="8205">MNENTATNQPVEKATNKPAMIAKQRVGRGKNATYERLGVAWLNDDGSIYIKVHGTQVITGGFVLYPIGENDQAEN</sequence>
<dbReference type="AlphaFoldDB" id="A0A367WT90"/>
<name>A0A367WT90_9PROT</name>
<gene>
    <name evidence="1" type="ORF">TH25_21155</name>
</gene>
<comment type="caution">
    <text evidence="1">The sequence shown here is derived from an EMBL/GenBank/DDBJ whole genome shotgun (WGS) entry which is preliminary data.</text>
</comment>
<accession>A0A367WT90</accession>
<dbReference type="Proteomes" id="UP000252517">
    <property type="component" value="Unassembled WGS sequence"/>
</dbReference>
<proteinExistence type="predicted"/>
<dbReference type="OrthoDB" id="8481790at2"/>
<evidence type="ECO:0000313" key="1">
    <source>
        <dbReference type="EMBL" id="RCK43662.1"/>
    </source>
</evidence>
<dbReference type="EMBL" id="JPWH01000024">
    <property type="protein sequence ID" value="RCK43662.1"/>
    <property type="molecule type" value="Genomic_DNA"/>
</dbReference>
<organism evidence="1 2">
    <name type="scientific">Thalassospira profundimaris</name>
    <dbReference type="NCBI Taxonomy" id="502049"/>
    <lineage>
        <taxon>Bacteria</taxon>
        <taxon>Pseudomonadati</taxon>
        <taxon>Pseudomonadota</taxon>
        <taxon>Alphaproteobacteria</taxon>
        <taxon>Rhodospirillales</taxon>
        <taxon>Thalassospiraceae</taxon>
        <taxon>Thalassospira</taxon>
    </lineage>
</organism>